<dbReference type="Proteomes" id="UP000269374">
    <property type="component" value="Chromosome"/>
</dbReference>
<dbReference type="RefSeq" id="WP_120771414.1">
    <property type="nucleotide sequence ID" value="NZ_CP032627.1"/>
</dbReference>
<gene>
    <name evidence="2" type="ORF">D7I46_02330</name>
</gene>
<keyword evidence="2" id="KW-0067">ATP-binding</keyword>
<dbReference type="GO" id="GO:0005524">
    <property type="term" value="F:ATP binding"/>
    <property type="evidence" value="ECO:0007669"/>
    <property type="project" value="InterPro"/>
</dbReference>
<keyword evidence="2" id="KW-0378">Hydrolase</keyword>
<dbReference type="GO" id="GO:0003676">
    <property type="term" value="F:nucleic acid binding"/>
    <property type="evidence" value="ECO:0007669"/>
    <property type="project" value="InterPro"/>
</dbReference>
<evidence type="ECO:0000313" key="2">
    <source>
        <dbReference type="EMBL" id="AYG00026.1"/>
    </source>
</evidence>
<keyword evidence="3" id="KW-1185">Reference proteome</keyword>
<dbReference type="Pfam" id="PF00270">
    <property type="entry name" value="DEAD"/>
    <property type="match status" value="1"/>
</dbReference>
<evidence type="ECO:0000313" key="3">
    <source>
        <dbReference type="Proteomes" id="UP000269374"/>
    </source>
</evidence>
<keyword evidence="2" id="KW-0547">Nucleotide-binding</keyword>
<dbReference type="AlphaFoldDB" id="A0A387BFX0"/>
<name>A0A387BFX0_9LACT</name>
<dbReference type="InterPro" id="IPR027417">
    <property type="entry name" value="P-loop_NTPase"/>
</dbReference>
<dbReference type="GO" id="GO:0004386">
    <property type="term" value="F:helicase activity"/>
    <property type="evidence" value="ECO:0007669"/>
    <property type="project" value="UniProtKB-KW"/>
</dbReference>
<dbReference type="InterPro" id="IPR014001">
    <property type="entry name" value="Helicase_ATP-bd"/>
</dbReference>
<sequence length="808" mass="94917">MVDNGKSILTRIKNNKDVSAKLINLIYLKEVLSANDLTFLYSFALLLIDEYEENKTKHLFLDYAYYIIARTSLKSNNYMALYDFATNYGYYPISRKISELKLIETPTINQWLAEIGIDDFVDENKVLTLEQSKIFLEVLNDNENFTSFLAPTSYGKSEIIFEHIKKHNTENVIAIITPTKALIDQVSREARKRITDRKIITHDQNYSNDDLRILAVVTQERALRLVEEGAIFDRLYIDEAHEIFSFDFGKKQSNRSLLLSRLMNITLLQNSNCKYMYLSPVINKAQNISFLENQTIKQHKIFNDLKLLNIKYITQDYVQQYDLYLGEFIKLGTVTDQFEYIKINSKDKNLHFLYRPIQIEQYTEKLYDSLETNISIPDDIEELIQELKMIVHEDFKMVSFLNKGIVYLHAKIPSLIKNYILKFVRESNYIKHFVANSVVLSGMNMPIDNLFYISGYSKLADLKNLFGRVNRLNEIFSPQNKDLSRILIPINFVDMPDFPQPHGKLRNKVEKLRSNFDDEIKNPLLENSKIDPNNQNNADEIKNTEKQIIENYTNPKFKEKLTLAGAQQILNYTPEGLTKLEKKFNLFTQTEDDDIFNLIKIIFFDDFSEHVDFNPEYNAYRLRNTETITYYKMFVDDFRTRTLNDRINKTVNYWEKKESGYKIYVGGSYGEEVFDSIHYPNSFNKVYVNLTAHRDDRYFLNNLAIVKLQIDEEYVSHEISLLVNTLLKFEIISQSDYDKFFYGTSDSKELEILQLGISRTLFNKLKEDGQLDNIFLDDYGNAKASENLKEYIGNQKGIEKFELEQYFL</sequence>
<dbReference type="KEGG" id="lact:D7I46_02330"/>
<protein>
    <submittedName>
        <fullName evidence="2">DEAD/DEAH box helicase</fullName>
    </submittedName>
</protein>
<reference evidence="2 3" key="1">
    <citation type="submission" date="2018-09" db="EMBL/GenBank/DDBJ databases">
        <title>Genome sequencing of strain 1JSPR-7.</title>
        <authorList>
            <person name="Heo J."/>
            <person name="Kim S.-J."/>
            <person name="Kwon S.-W."/>
        </authorList>
    </citation>
    <scope>NUCLEOTIDE SEQUENCE [LARGE SCALE GENOMIC DNA]</scope>
    <source>
        <strain evidence="2 3">1JSPR-7</strain>
    </source>
</reference>
<proteinExistence type="predicted"/>
<dbReference type="PROSITE" id="PS51192">
    <property type="entry name" value="HELICASE_ATP_BIND_1"/>
    <property type="match status" value="1"/>
</dbReference>
<evidence type="ECO:0000259" key="1">
    <source>
        <dbReference type="PROSITE" id="PS51192"/>
    </source>
</evidence>
<accession>A0A387BFX0</accession>
<keyword evidence="2" id="KW-0347">Helicase</keyword>
<dbReference type="OrthoDB" id="9815222at2"/>
<dbReference type="SUPFAM" id="SSF52540">
    <property type="entry name" value="P-loop containing nucleoside triphosphate hydrolases"/>
    <property type="match status" value="1"/>
</dbReference>
<feature type="domain" description="Helicase ATP-binding" evidence="1">
    <location>
        <begin position="137"/>
        <end position="260"/>
    </location>
</feature>
<dbReference type="EMBL" id="CP032627">
    <property type="protein sequence ID" value="AYG00026.1"/>
    <property type="molecule type" value="Genomic_DNA"/>
</dbReference>
<dbReference type="Gene3D" id="3.40.50.300">
    <property type="entry name" value="P-loop containing nucleotide triphosphate hydrolases"/>
    <property type="match status" value="2"/>
</dbReference>
<dbReference type="InterPro" id="IPR011545">
    <property type="entry name" value="DEAD/DEAH_box_helicase_dom"/>
</dbReference>
<organism evidence="2 3">
    <name type="scientific">Lactococcus allomyrinae</name>
    <dbReference type="NCBI Taxonomy" id="2419773"/>
    <lineage>
        <taxon>Bacteria</taxon>
        <taxon>Bacillati</taxon>
        <taxon>Bacillota</taxon>
        <taxon>Bacilli</taxon>
        <taxon>Lactobacillales</taxon>
        <taxon>Streptococcaceae</taxon>
        <taxon>Lactococcus</taxon>
    </lineage>
</organism>